<dbReference type="AlphaFoldDB" id="A0A372L9S2"/>
<evidence type="ECO:0000256" key="2">
    <source>
        <dbReference type="ARBA" id="ARBA00022759"/>
    </source>
</evidence>
<evidence type="ECO:0000256" key="5">
    <source>
        <dbReference type="ARBA" id="ARBA00022801"/>
    </source>
</evidence>
<keyword evidence="1 8" id="KW-0540">Nuclease</keyword>
<dbReference type="RefSeq" id="WP_117323258.1">
    <property type="nucleotide sequence ID" value="NZ_QVTD01000010.1"/>
</dbReference>
<evidence type="ECO:0000313" key="10">
    <source>
        <dbReference type="Proteomes" id="UP000262939"/>
    </source>
</evidence>
<dbReference type="NCBIfam" id="TIGR00629">
    <property type="entry name" value="uvde"/>
    <property type="match status" value="1"/>
</dbReference>
<dbReference type="GO" id="GO:0006290">
    <property type="term" value="P:pyrimidine dimer repair"/>
    <property type="evidence" value="ECO:0007669"/>
    <property type="project" value="UniProtKB-UniRule"/>
</dbReference>
<dbReference type="EC" id="3.-.-.-" evidence="8"/>
<comment type="function">
    <text evidence="7">Component in a DNA repair pathway. Removal of UV LIGHT damaged nucleotides. Recognizes pyrimidine dimers and cleave a phosphodiester bond immediately 5' to the lesion.</text>
</comment>
<dbReference type="Proteomes" id="UP000262939">
    <property type="component" value="Unassembled WGS sequence"/>
</dbReference>
<dbReference type="GO" id="GO:0016787">
    <property type="term" value="F:hydrolase activity"/>
    <property type="evidence" value="ECO:0007669"/>
    <property type="project" value="UniProtKB-KW"/>
</dbReference>
<keyword evidence="5 8" id="KW-0378">Hydrolase</keyword>
<keyword evidence="10" id="KW-1185">Reference proteome</keyword>
<comment type="function">
    <text evidence="8">Component in a DNA repair pathway. Removal of UV-light damaged nucleotides. Recognizes pyrimidine dimers and cleave a phosphodiester bond immediately 5' to the lesion.</text>
</comment>
<keyword evidence="2 8" id="KW-0255">Endonuclease</keyword>
<dbReference type="SUPFAM" id="SSF51658">
    <property type="entry name" value="Xylose isomerase-like"/>
    <property type="match status" value="1"/>
</dbReference>
<dbReference type="HAMAP" id="MF_00606">
    <property type="entry name" value="UV_endonuclease"/>
    <property type="match status" value="1"/>
</dbReference>
<dbReference type="GO" id="GO:0004519">
    <property type="term" value="F:endonuclease activity"/>
    <property type="evidence" value="ECO:0007669"/>
    <property type="project" value="UniProtKB-UniRule"/>
</dbReference>
<evidence type="ECO:0000256" key="3">
    <source>
        <dbReference type="ARBA" id="ARBA00022763"/>
    </source>
</evidence>
<gene>
    <name evidence="8 9" type="primary">uvsE</name>
    <name evidence="9" type="ORF">D0466_14375</name>
</gene>
<dbReference type="Pfam" id="PF03851">
    <property type="entry name" value="UvdE"/>
    <property type="match status" value="1"/>
</dbReference>
<dbReference type="InterPro" id="IPR004601">
    <property type="entry name" value="UvdE"/>
</dbReference>
<protein>
    <recommendedName>
        <fullName evidence="8">UV DNA damage endonuclease</fullName>
        <shortName evidence="8">UV-endonuclease</shortName>
        <shortName evidence="8">UVED</shortName>
        <ecNumber evidence="8">3.-.-.-</ecNumber>
    </recommendedName>
</protein>
<reference evidence="9 10" key="1">
    <citation type="submission" date="2018-08" db="EMBL/GenBank/DDBJ databases">
        <title>Bacillus chawlae sp. nov., Bacillus glennii sp. nov., and Bacillus saganii sp. nov. Isolated from the Vehicle Assembly Building at Kennedy Space Center where the Viking Spacecraft were Assembled.</title>
        <authorList>
            <person name="Seuylemezian A."/>
            <person name="Vaishampayan P."/>
        </authorList>
    </citation>
    <scope>NUCLEOTIDE SEQUENCE [LARGE SCALE GENOMIC DNA]</scope>
    <source>
        <strain evidence="9 10">V44-8</strain>
    </source>
</reference>
<evidence type="ECO:0000256" key="6">
    <source>
        <dbReference type="ARBA" id="ARBA00023204"/>
    </source>
</evidence>
<dbReference type="GO" id="GO:0009411">
    <property type="term" value="P:response to UV"/>
    <property type="evidence" value="ECO:0007669"/>
    <property type="project" value="InterPro"/>
</dbReference>
<evidence type="ECO:0000256" key="7">
    <source>
        <dbReference type="ARBA" id="ARBA00025029"/>
    </source>
</evidence>
<dbReference type="OrthoDB" id="9782576at2"/>
<evidence type="ECO:0000256" key="8">
    <source>
        <dbReference type="HAMAP-Rule" id="MF_00606"/>
    </source>
</evidence>
<accession>A0A372L9S2</accession>
<sequence>MRIRMGYVSTATSLWEATPSRTLTFKRYCALKKEERMEKLLDVTRQNISNTQRILYFNAAHQIDVYRLSSSIVPLATHPEAGWDFVSPFAREWRELGEWIRRFNMRVSFHPNQFTLFTSPDSQITSNAVRDMEYHYRMFEAMGVHENSYMNIHVGGAYGDKPAATARFHENILQLPVHIKAKMTLENDDKTYTTDETLGVCLRHNIPLAFDYHHHMANPGIKPIEELLPLVFGTWDHTGIPPKIHISSPKSEKEFRPHSDFVDLDFLMPLIRLLKKLGRDVDFMVEAKMKDRAMLKLIEDIAKIRGIKRVSGGAVDIK</sequence>
<evidence type="ECO:0000256" key="4">
    <source>
        <dbReference type="ARBA" id="ARBA00022769"/>
    </source>
</evidence>
<keyword evidence="3 8" id="KW-0227">DNA damage</keyword>
<comment type="similarity">
    <text evidence="8">Belongs to the uve1/UvsE family.</text>
</comment>
<dbReference type="PANTHER" id="PTHR31290:SF5">
    <property type="entry name" value="UV-DAMAGE ENDONUCLEASE"/>
    <property type="match status" value="1"/>
</dbReference>
<organism evidence="9 10">
    <name type="scientific">Peribacillus glennii</name>
    <dbReference type="NCBI Taxonomy" id="2303991"/>
    <lineage>
        <taxon>Bacteria</taxon>
        <taxon>Bacillati</taxon>
        <taxon>Bacillota</taxon>
        <taxon>Bacilli</taxon>
        <taxon>Bacillales</taxon>
        <taxon>Bacillaceae</taxon>
        <taxon>Peribacillus</taxon>
    </lineage>
</organism>
<evidence type="ECO:0000256" key="1">
    <source>
        <dbReference type="ARBA" id="ARBA00022722"/>
    </source>
</evidence>
<name>A0A372L9S2_9BACI</name>
<dbReference type="PANTHER" id="PTHR31290">
    <property type="entry name" value="UV-DAMAGE ENDONUCLEASE"/>
    <property type="match status" value="1"/>
</dbReference>
<keyword evidence="4 8" id="KW-0228">DNA excision</keyword>
<dbReference type="Gene3D" id="3.20.20.150">
    <property type="entry name" value="Divalent-metal-dependent TIM barrel enzymes"/>
    <property type="match status" value="1"/>
</dbReference>
<proteinExistence type="inferred from homology"/>
<evidence type="ECO:0000313" key="9">
    <source>
        <dbReference type="EMBL" id="RFU62362.1"/>
    </source>
</evidence>
<dbReference type="InterPro" id="IPR036237">
    <property type="entry name" value="Xyl_isomerase-like_sf"/>
</dbReference>
<dbReference type="EMBL" id="QVTD01000010">
    <property type="protein sequence ID" value="RFU62362.1"/>
    <property type="molecule type" value="Genomic_DNA"/>
</dbReference>
<dbReference type="InterPro" id="IPR023520">
    <property type="entry name" value="UvdE_bac"/>
</dbReference>
<dbReference type="GO" id="GO:0006289">
    <property type="term" value="P:nucleotide-excision repair"/>
    <property type="evidence" value="ECO:0007669"/>
    <property type="project" value="InterPro"/>
</dbReference>
<keyword evidence="6 8" id="KW-0234">DNA repair</keyword>
<comment type="caution">
    <text evidence="9">The sequence shown here is derived from an EMBL/GenBank/DDBJ whole genome shotgun (WGS) entry which is preliminary data.</text>
</comment>